<dbReference type="AlphaFoldDB" id="A0A928Z6G7"/>
<dbReference type="Proteomes" id="UP000621799">
    <property type="component" value="Unassembled WGS sequence"/>
</dbReference>
<evidence type="ECO:0000313" key="3">
    <source>
        <dbReference type="Proteomes" id="UP000621799"/>
    </source>
</evidence>
<organism evidence="2 3">
    <name type="scientific">Zarconia navalis LEGE 11467</name>
    <dbReference type="NCBI Taxonomy" id="1828826"/>
    <lineage>
        <taxon>Bacteria</taxon>
        <taxon>Bacillati</taxon>
        <taxon>Cyanobacteriota</taxon>
        <taxon>Cyanophyceae</taxon>
        <taxon>Oscillatoriophycideae</taxon>
        <taxon>Oscillatoriales</taxon>
        <taxon>Oscillatoriales incertae sedis</taxon>
        <taxon>Zarconia</taxon>
        <taxon>Zarconia navalis</taxon>
    </lineage>
</organism>
<dbReference type="EMBL" id="JADEXN010000012">
    <property type="protein sequence ID" value="MBE9039475.1"/>
    <property type="molecule type" value="Genomic_DNA"/>
</dbReference>
<reference evidence="2" key="1">
    <citation type="submission" date="2020-10" db="EMBL/GenBank/DDBJ databases">
        <authorList>
            <person name="Castelo-Branco R."/>
            <person name="Eusebio N."/>
            <person name="Adriana R."/>
            <person name="Vieira A."/>
            <person name="Brugerolle De Fraissinette N."/>
            <person name="Rezende De Castro R."/>
            <person name="Schneider M.P."/>
            <person name="Vasconcelos V."/>
            <person name="Leao P.N."/>
        </authorList>
    </citation>
    <scope>NUCLEOTIDE SEQUENCE</scope>
    <source>
        <strain evidence="2">LEGE 11467</strain>
    </source>
</reference>
<name>A0A928Z6G7_9CYAN</name>
<feature type="domain" description="Carrier" evidence="1">
    <location>
        <begin position="11"/>
        <end position="89"/>
    </location>
</feature>
<keyword evidence="3" id="KW-1185">Reference proteome</keyword>
<dbReference type="SUPFAM" id="SSF47336">
    <property type="entry name" value="ACP-like"/>
    <property type="match status" value="1"/>
</dbReference>
<gene>
    <name evidence="2" type="ORF">IQ235_01530</name>
</gene>
<dbReference type="Gene3D" id="1.10.1200.10">
    <property type="entry name" value="ACP-like"/>
    <property type="match status" value="1"/>
</dbReference>
<accession>A0A928Z6G7</accession>
<evidence type="ECO:0000259" key="1">
    <source>
        <dbReference type="PROSITE" id="PS50075"/>
    </source>
</evidence>
<dbReference type="Pfam" id="PF00550">
    <property type="entry name" value="PP-binding"/>
    <property type="match status" value="1"/>
</dbReference>
<sequence length="91" mass="10484">MTQAKNHTSHNIKNLIKKQILTEFMSSQPEEDLDNDLLLIEQGIIDSMGIFRLINFLEDEFSIAFDPEELMLENFATINAIHDFVISKVES</sequence>
<dbReference type="InterPro" id="IPR009081">
    <property type="entry name" value="PP-bd_ACP"/>
</dbReference>
<protein>
    <submittedName>
        <fullName evidence="2">Acyl carrier protein</fullName>
    </submittedName>
</protein>
<dbReference type="InterPro" id="IPR036736">
    <property type="entry name" value="ACP-like_sf"/>
</dbReference>
<dbReference type="RefSeq" id="WP_264319737.1">
    <property type="nucleotide sequence ID" value="NZ_JADEXN010000012.1"/>
</dbReference>
<comment type="caution">
    <text evidence="2">The sequence shown here is derived from an EMBL/GenBank/DDBJ whole genome shotgun (WGS) entry which is preliminary data.</text>
</comment>
<dbReference type="PROSITE" id="PS50075">
    <property type="entry name" value="CARRIER"/>
    <property type="match status" value="1"/>
</dbReference>
<proteinExistence type="predicted"/>
<evidence type="ECO:0000313" key="2">
    <source>
        <dbReference type="EMBL" id="MBE9039475.1"/>
    </source>
</evidence>